<evidence type="ECO:0000313" key="1">
    <source>
        <dbReference type="EMBL" id="MFC7612808.1"/>
    </source>
</evidence>
<sequence>MLSARVLLADGRVVVAEPSAGIALAVRLRTRPAVRATAVRARWDASYAAAVIDAWQRIAPAADPGVNLRLSVTAHGAEASGLVVGTASDAEAVLGRFTALAGVPVLPDLREWASTPHQGCPTRTDPPAASDAVEGLSALTAIALADHVARSDDARLDLVPGFGGFVVEHRASAPAWVAASRELLRGHH</sequence>
<dbReference type="Gene3D" id="3.40.462.20">
    <property type="match status" value="1"/>
</dbReference>
<organism evidence="1 2">
    <name type="scientific">Actinokineospora soli</name>
    <dbReference type="NCBI Taxonomy" id="1048753"/>
    <lineage>
        <taxon>Bacteria</taxon>
        <taxon>Bacillati</taxon>
        <taxon>Actinomycetota</taxon>
        <taxon>Actinomycetes</taxon>
        <taxon>Pseudonocardiales</taxon>
        <taxon>Pseudonocardiaceae</taxon>
        <taxon>Actinokineospora</taxon>
    </lineage>
</organism>
<protein>
    <submittedName>
        <fullName evidence="1">Uncharacterized protein</fullName>
    </submittedName>
</protein>
<comment type="caution">
    <text evidence="1">The sequence shown here is derived from an EMBL/GenBank/DDBJ whole genome shotgun (WGS) entry which is preliminary data.</text>
</comment>
<dbReference type="Proteomes" id="UP001596512">
    <property type="component" value="Unassembled WGS sequence"/>
</dbReference>
<accession>A0ABW2TIY8</accession>
<evidence type="ECO:0000313" key="2">
    <source>
        <dbReference type="Proteomes" id="UP001596512"/>
    </source>
</evidence>
<gene>
    <name evidence="1" type="ORF">ACFQV2_03275</name>
</gene>
<proteinExistence type="predicted"/>
<dbReference type="EMBL" id="JBHTEY010000004">
    <property type="protein sequence ID" value="MFC7612808.1"/>
    <property type="molecule type" value="Genomic_DNA"/>
</dbReference>
<keyword evidence="2" id="KW-1185">Reference proteome</keyword>
<reference evidence="2" key="1">
    <citation type="journal article" date="2019" name="Int. J. Syst. Evol. Microbiol.">
        <title>The Global Catalogue of Microorganisms (GCM) 10K type strain sequencing project: providing services to taxonomists for standard genome sequencing and annotation.</title>
        <authorList>
            <consortium name="The Broad Institute Genomics Platform"/>
            <consortium name="The Broad Institute Genome Sequencing Center for Infectious Disease"/>
            <person name="Wu L."/>
            <person name="Ma J."/>
        </authorList>
    </citation>
    <scope>NUCLEOTIDE SEQUENCE [LARGE SCALE GENOMIC DNA]</scope>
    <source>
        <strain evidence="2">JCM 17695</strain>
    </source>
</reference>
<name>A0ABW2TIY8_9PSEU</name>